<accession>A0ABN8HC50</accession>
<keyword evidence="5" id="KW-1185">Reference proteome</keyword>
<evidence type="ECO:0000256" key="2">
    <source>
        <dbReference type="PROSITE-ProRule" id="PRU00169"/>
    </source>
</evidence>
<dbReference type="CDD" id="cd17546">
    <property type="entry name" value="REC_hyHK_CKI1_RcsC-like"/>
    <property type="match status" value="1"/>
</dbReference>
<dbReference type="Gene3D" id="3.40.50.2300">
    <property type="match status" value="1"/>
</dbReference>
<evidence type="ECO:0000256" key="1">
    <source>
        <dbReference type="ARBA" id="ARBA00022553"/>
    </source>
</evidence>
<sequence>MASILVIDDDTTVTEKLGTLLSEAGNEVTTADNGKAALKLLAREHFDVVITDIVMPEADGFEVIRHLIGRTRRPRIIAMTGDTDRLDHIMLSRVARCMSVNQVLHKPFSDQDLMASIAG</sequence>
<keyword evidence="1 2" id="KW-0597">Phosphoprotein</keyword>
<dbReference type="PROSITE" id="PS50110">
    <property type="entry name" value="RESPONSE_REGULATORY"/>
    <property type="match status" value="1"/>
</dbReference>
<organism evidence="4 5">
    <name type="scientific">Trichlorobacter ammonificans</name>
    <dbReference type="NCBI Taxonomy" id="2916410"/>
    <lineage>
        <taxon>Bacteria</taxon>
        <taxon>Pseudomonadati</taxon>
        <taxon>Thermodesulfobacteriota</taxon>
        <taxon>Desulfuromonadia</taxon>
        <taxon>Geobacterales</taxon>
        <taxon>Geobacteraceae</taxon>
        <taxon>Trichlorobacter</taxon>
    </lineage>
</organism>
<dbReference type="Proteomes" id="UP001295463">
    <property type="component" value="Chromosome"/>
</dbReference>
<reference evidence="4 5" key="1">
    <citation type="submission" date="2022-03" db="EMBL/GenBank/DDBJ databases">
        <authorList>
            <person name="Koch H."/>
        </authorList>
    </citation>
    <scope>NUCLEOTIDE SEQUENCE [LARGE SCALE GENOMIC DNA]</scope>
    <source>
        <strain evidence="4 5">G1</strain>
    </source>
</reference>
<evidence type="ECO:0000313" key="4">
    <source>
        <dbReference type="EMBL" id="CAH2030170.1"/>
    </source>
</evidence>
<protein>
    <submittedName>
        <fullName evidence="4">Response regulator receiver domain-containing protein</fullName>
    </submittedName>
</protein>
<evidence type="ECO:0000259" key="3">
    <source>
        <dbReference type="PROSITE" id="PS50110"/>
    </source>
</evidence>
<dbReference type="PANTHER" id="PTHR44591">
    <property type="entry name" value="STRESS RESPONSE REGULATOR PROTEIN 1"/>
    <property type="match status" value="1"/>
</dbReference>
<feature type="modified residue" description="4-aspartylphosphate" evidence="2">
    <location>
        <position position="52"/>
    </location>
</feature>
<gene>
    <name evidence="4" type="ORF">GEAMG1_0348</name>
</gene>
<dbReference type="SUPFAM" id="SSF52172">
    <property type="entry name" value="CheY-like"/>
    <property type="match status" value="1"/>
</dbReference>
<dbReference type="PANTHER" id="PTHR44591:SF23">
    <property type="entry name" value="CHEY SUBFAMILY"/>
    <property type="match status" value="1"/>
</dbReference>
<dbReference type="Pfam" id="PF00072">
    <property type="entry name" value="Response_reg"/>
    <property type="match status" value="1"/>
</dbReference>
<dbReference type="RefSeq" id="WP_305731124.1">
    <property type="nucleotide sequence ID" value="NZ_OW150024.1"/>
</dbReference>
<name>A0ABN8HC50_9BACT</name>
<proteinExistence type="predicted"/>
<dbReference type="SMART" id="SM00448">
    <property type="entry name" value="REC"/>
    <property type="match status" value="1"/>
</dbReference>
<dbReference type="EMBL" id="OW150024">
    <property type="protein sequence ID" value="CAH2030170.1"/>
    <property type="molecule type" value="Genomic_DNA"/>
</dbReference>
<dbReference type="InterPro" id="IPR050595">
    <property type="entry name" value="Bact_response_regulator"/>
</dbReference>
<dbReference type="InterPro" id="IPR001789">
    <property type="entry name" value="Sig_transdc_resp-reg_receiver"/>
</dbReference>
<dbReference type="InterPro" id="IPR011006">
    <property type="entry name" value="CheY-like_superfamily"/>
</dbReference>
<evidence type="ECO:0000313" key="5">
    <source>
        <dbReference type="Proteomes" id="UP001295463"/>
    </source>
</evidence>
<feature type="domain" description="Response regulatory" evidence="3">
    <location>
        <begin position="3"/>
        <end position="119"/>
    </location>
</feature>